<feature type="domain" description="Bacterial type II secretion system protein E" evidence="2">
    <location>
        <begin position="189"/>
        <end position="203"/>
    </location>
</feature>
<proteinExistence type="inferred from homology"/>
<dbReference type="SMART" id="SM00382">
    <property type="entry name" value="AAA"/>
    <property type="match status" value="1"/>
</dbReference>
<evidence type="ECO:0000313" key="3">
    <source>
        <dbReference type="EMBL" id="TCS96510.1"/>
    </source>
</evidence>
<dbReference type="Gene3D" id="3.40.50.300">
    <property type="entry name" value="P-loop containing nucleotide triphosphate hydrolases"/>
    <property type="match status" value="1"/>
</dbReference>
<dbReference type="CDD" id="cd01131">
    <property type="entry name" value="PilT"/>
    <property type="match status" value="1"/>
</dbReference>
<name>A0A4R3LBC4_9BACL</name>
<dbReference type="InterPro" id="IPR027417">
    <property type="entry name" value="P-loop_NTPase"/>
</dbReference>
<sequence>MHKLLNCAIEKQASDLHAVTGEHPWLRVQGRLISLPDVCTYEEIFSLLRDIFTREELAQLEKGKELDRAIKLQERRIRVHTYLQKSKIALAIRLIPIKIPSSTELGLPPILLELVDQPHGLVLVTGPTGSGKTTTLASVIHWLNTNRSVRVITLEDPIEFVHVSKSSLITQREIGSDTAHFTQGIYTALRQDPDVIMIGELRDQEAIQAAIRAAEAGHLVVATLHTARALQGVQRLIDAFPAEQHAFIRSQLASILRGVCAQQLVYNERLDKQVGIFEMLVNTSGVAHLIRSDQVHQIESMMQSGNAQGMQTFEMAFLKEKNNRLCAETNGEFT</sequence>
<dbReference type="NCBIfam" id="TIGR01420">
    <property type="entry name" value="pilT_fam"/>
    <property type="match status" value="1"/>
</dbReference>
<dbReference type="GO" id="GO:0005524">
    <property type="term" value="F:ATP binding"/>
    <property type="evidence" value="ECO:0007669"/>
    <property type="project" value="InterPro"/>
</dbReference>
<dbReference type="Gene3D" id="3.30.450.90">
    <property type="match status" value="1"/>
</dbReference>
<dbReference type="SUPFAM" id="SSF52540">
    <property type="entry name" value="P-loop containing nucleoside triphosphate hydrolases"/>
    <property type="match status" value="1"/>
</dbReference>
<comment type="caution">
    <text evidence="3">The sequence shown here is derived from an EMBL/GenBank/DDBJ whole genome shotgun (WGS) entry which is preliminary data.</text>
</comment>
<reference evidence="3 4" key="1">
    <citation type="submission" date="2019-03" db="EMBL/GenBank/DDBJ databases">
        <title>Genomic Encyclopedia of Type Strains, Phase IV (KMG-IV): sequencing the most valuable type-strain genomes for metagenomic binning, comparative biology and taxonomic classification.</title>
        <authorList>
            <person name="Goeker M."/>
        </authorList>
    </citation>
    <scope>NUCLEOTIDE SEQUENCE [LARGE SCALE GENOMIC DNA]</scope>
    <source>
        <strain evidence="3 4">DSM 45707</strain>
    </source>
</reference>
<dbReference type="InterPro" id="IPR050921">
    <property type="entry name" value="T4SS_GSP_E_ATPase"/>
</dbReference>
<gene>
    <name evidence="3" type="ORF">EDD58_101143</name>
</gene>
<evidence type="ECO:0000256" key="1">
    <source>
        <dbReference type="ARBA" id="ARBA00006611"/>
    </source>
</evidence>
<dbReference type="EMBL" id="SMAG01000001">
    <property type="protein sequence ID" value="TCS96510.1"/>
    <property type="molecule type" value="Genomic_DNA"/>
</dbReference>
<dbReference type="PANTHER" id="PTHR30486">
    <property type="entry name" value="TWITCHING MOTILITY PROTEIN PILT"/>
    <property type="match status" value="1"/>
</dbReference>
<evidence type="ECO:0000313" key="4">
    <source>
        <dbReference type="Proteomes" id="UP000294937"/>
    </source>
</evidence>
<protein>
    <submittedName>
        <fullName evidence="3">Twitching motility protein PilT</fullName>
    </submittedName>
</protein>
<accession>A0A4R3LBC4</accession>
<dbReference type="PANTHER" id="PTHR30486:SF6">
    <property type="entry name" value="TYPE IV PILUS RETRACTATION ATPASE PILT"/>
    <property type="match status" value="1"/>
</dbReference>
<dbReference type="Proteomes" id="UP000294937">
    <property type="component" value="Unassembled WGS sequence"/>
</dbReference>
<keyword evidence="4" id="KW-1185">Reference proteome</keyword>
<organism evidence="3 4">
    <name type="scientific">Hazenella coriacea</name>
    <dbReference type="NCBI Taxonomy" id="1179467"/>
    <lineage>
        <taxon>Bacteria</taxon>
        <taxon>Bacillati</taxon>
        <taxon>Bacillota</taxon>
        <taxon>Bacilli</taxon>
        <taxon>Bacillales</taxon>
        <taxon>Thermoactinomycetaceae</taxon>
        <taxon>Hazenella</taxon>
    </lineage>
</organism>
<dbReference type="InterPro" id="IPR001482">
    <property type="entry name" value="T2SS/T4SS_dom"/>
</dbReference>
<evidence type="ECO:0000259" key="2">
    <source>
        <dbReference type="PROSITE" id="PS00662"/>
    </source>
</evidence>
<comment type="similarity">
    <text evidence="1">Belongs to the GSP E family.</text>
</comment>
<dbReference type="InterPro" id="IPR003593">
    <property type="entry name" value="AAA+_ATPase"/>
</dbReference>
<dbReference type="PROSITE" id="PS00662">
    <property type="entry name" value="T2SP_E"/>
    <property type="match status" value="1"/>
</dbReference>
<dbReference type="GO" id="GO:0016887">
    <property type="term" value="F:ATP hydrolysis activity"/>
    <property type="evidence" value="ECO:0007669"/>
    <property type="project" value="InterPro"/>
</dbReference>
<dbReference type="InterPro" id="IPR006321">
    <property type="entry name" value="PilT/PilU"/>
</dbReference>
<dbReference type="Pfam" id="PF00437">
    <property type="entry name" value="T2SSE"/>
    <property type="match status" value="1"/>
</dbReference>
<dbReference type="RefSeq" id="WP_165875724.1">
    <property type="nucleotide sequence ID" value="NZ_SMAG01000001.1"/>
</dbReference>
<dbReference type="AlphaFoldDB" id="A0A4R3LBC4"/>